<name>A0A2P2I0G1_9CRUS</name>
<dbReference type="PANTHER" id="PTHR31366:SF2">
    <property type="entry name" value="UPF0739 PROTEIN C1ORF74"/>
    <property type="match status" value="1"/>
</dbReference>
<feature type="compositionally biased region" description="Low complexity" evidence="2">
    <location>
        <begin position="174"/>
        <end position="190"/>
    </location>
</feature>
<dbReference type="Pfam" id="PF14953">
    <property type="entry name" value="DUF4504"/>
    <property type="match status" value="1"/>
</dbReference>
<evidence type="ECO:0000313" key="4">
    <source>
        <dbReference type="EMBL" id="LAC21255.1"/>
    </source>
</evidence>
<proteinExistence type="evidence at transcript level"/>
<reference evidence="3" key="2">
    <citation type="journal article" date="2018" name="Biosci. Biotechnol. Biochem.">
        <title>Polysaccharide hydrolase of the hadal zone amphipods Hirondellea gigas.</title>
        <authorList>
            <person name="Kobayashi H."/>
            <person name="Nagahama T."/>
            <person name="Arai W."/>
            <person name="Sasagawa Y."/>
            <person name="Umeda M."/>
            <person name="Hayashi T."/>
            <person name="Nikaido I."/>
            <person name="Watanabe H."/>
            <person name="Oguri K."/>
            <person name="Kitazato H."/>
            <person name="Fujioka K."/>
            <person name="Kido Y."/>
            <person name="Takami H."/>
        </authorList>
    </citation>
    <scope>NUCLEOTIDE SEQUENCE</scope>
    <source>
        <tissue evidence="3">Whole body</tissue>
    </source>
</reference>
<organism evidence="3">
    <name type="scientific">Hirondellea gigas</name>
    <dbReference type="NCBI Taxonomy" id="1518452"/>
    <lineage>
        <taxon>Eukaryota</taxon>
        <taxon>Metazoa</taxon>
        <taxon>Ecdysozoa</taxon>
        <taxon>Arthropoda</taxon>
        <taxon>Crustacea</taxon>
        <taxon>Multicrustacea</taxon>
        <taxon>Malacostraca</taxon>
        <taxon>Eumalacostraca</taxon>
        <taxon>Peracarida</taxon>
        <taxon>Amphipoda</taxon>
        <taxon>Amphilochidea</taxon>
        <taxon>Lysianassida</taxon>
        <taxon>Lysianassidira</taxon>
        <taxon>Lysianassoidea</taxon>
        <taxon>Lysianassidae</taxon>
        <taxon>Hirondellea</taxon>
    </lineage>
</organism>
<dbReference type="InterPro" id="IPR027850">
    <property type="entry name" value="DUF4504"/>
</dbReference>
<feature type="compositionally biased region" description="Polar residues" evidence="2">
    <location>
        <begin position="155"/>
        <end position="171"/>
    </location>
</feature>
<dbReference type="EMBL" id="IACT01001939">
    <property type="protein sequence ID" value="LAC21255.1"/>
    <property type="molecule type" value="mRNA"/>
</dbReference>
<reference evidence="4" key="1">
    <citation type="submission" date="2017-11" db="EMBL/GenBank/DDBJ databases">
        <title>The sensing device of the deep-sea amphipod.</title>
        <authorList>
            <person name="Kobayashi H."/>
            <person name="Nagahama T."/>
            <person name="Arai W."/>
            <person name="Sasagawa Y."/>
            <person name="Umeda M."/>
            <person name="Hayashi T."/>
            <person name="Nikaido I."/>
            <person name="Watanabe H."/>
            <person name="Oguri K."/>
            <person name="Kitazato H."/>
            <person name="Fujioka K."/>
            <person name="Kido Y."/>
            <person name="Takami H."/>
        </authorList>
    </citation>
    <scope>NUCLEOTIDE SEQUENCE</scope>
    <source>
        <tissue evidence="4">Whole body</tissue>
    </source>
</reference>
<dbReference type="PANTHER" id="PTHR31366">
    <property type="entry name" value="UPF0739 PROTEIN C1ORF74"/>
    <property type="match status" value="1"/>
</dbReference>
<evidence type="ECO:0000313" key="3">
    <source>
        <dbReference type="EMBL" id="LAB67524.1"/>
    </source>
</evidence>
<comment type="similarity">
    <text evidence="1">Belongs to the UPF0739 family.</text>
</comment>
<sequence>MELNRMSDWVKILTQVLGKECASCCEDIIILMNCVDQSVKPCFMWDYFSVDSKVLLTLIQALHSKQLISNPLSVVEVDSDVFIVNLNSLTRVLIGYLTSNHSWLIDISKHNAKVAATSVHDAFKQYICSILRQLGVAGRQVSNLSNTDSRNLCKNTKDLSSNEVSGKQTDGQYGAATTSSNSSGSQGATSNLLTETPTLLVLQLPEEANVSTIFGCMLGYPQVYWWDSQSTGSCLSGMALKIYEFSADWSMCETQSEAEKQLTSGVEDDDNGGDSVEIFSFSVPESLETELRPAIQLWGNIANTRVEHSALFSNAKFNCDPVLCLQVAL</sequence>
<evidence type="ECO:0000256" key="1">
    <source>
        <dbReference type="ARBA" id="ARBA00007065"/>
    </source>
</evidence>
<dbReference type="EMBL" id="IACF01001846">
    <property type="protein sequence ID" value="LAB67524.1"/>
    <property type="molecule type" value="mRNA"/>
</dbReference>
<protein>
    <submittedName>
        <fullName evidence="3">UPF0739 protein C1orf74 homolog</fullName>
    </submittedName>
</protein>
<dbReference type="AlphaFoldDB" id="A0A2P2I0G1"/>
<feature type="region of interest" description="Disordered" evidence="2">
    <location>
        <begin position="155"/>
        <end position="190"/>
    </location>
</feature>
<evidence type="ECO:0000256" key="2">
    <source>
        <dbReference type="SAM" id="MobiDB-lite"/>
    </source>
</evidence>
<accession>A0A2P2I0G1</accession>